<dbReference type="Proteomes" id="UP000001805">
    <property type="component" value="Chromosome 2, Linkage Group V"/>
</dbReference>
<evidence type="ECO:0000256" key="1">
    <source>
        <dbReference type="SAM" id="MobiDB-lite"/>
    </source>
</evidence>
<evidence type="ECO:0000313" key="2">
    <source>
        <dbReference type="EMBL" id="EAA31555.3"/>
    </source>
</evidence>
<reference evidence="2 3" key="1">
    <citation type="journal article" date="2003" name="Nature">
        <title>The genome sequence of the filamentous fungus Neurospora crassa.</title>
        <authorList>
            <person name="Galagan J.E."/>
            <person name="Calvo S.E."/>
            <person name="Borkovich K.A."/>
            <person name="Selker E.U."/>
            <person name="Read N.D."/>
            <person name="Jaffe D."/>
            <person name="FitzHugh W."/>
            <person name="Ma L.J."/>
            <person name="Smirnov S."/>
            <person name="Purcell S."/>
            <person name="Rehman B."/>
            <person name="Elkins T."/>
            <person name="Engels R."/>
            <person name="Wang S."/>
            <person name="Nielsen C.B."/>
            <person name="Butler J."/>
            <person name="Endrizzi M."/>
            <person name="Qui D."/>
            <person name="Ianakiev P."/>
            <person name="Bell-Pedersen D."/>
            <person name="Nelson M.A."/>
            <person name="Werner-Washburne M."/>
            <person name="Selitrennikoff C.P."/>
            <person name="Kinsey J.A."/>
            <person name="Braun E.L."/>
            <person name="Zelter A."/>
            <person name="Schulte U."/>
            <person name="Kothe G.O."/>
            <person name="Jedd G."/>
            <person name="Mewes W."/>
            <person name="Staben C."/>
            <person name="Marcotte E."/>
            <person name="Greenberg D."/>
            <person name="Roy A."/>
            <person name="Foley K."/>
            <person name="Naylor J."/>
            <person name="Stange-Thomann N."/>
            <person name="Barrett R."/>
            <person name="Gnerre S."/>
            <person name="Kamal M."/>
            <person name="Kamvysselis M."/>
            <person name="Mauceli E."/>
            <person name="Bielke C."/>
            <person name="Rudd S."/>
            <person name="Frishman D."/>
            <person name="Krystofova S."/>
            <person name="Rasmussen C."/>
            <person name="Metzenberg R.L."/>
            <person name="Perkins D.D."/>
            <person name="Kroken S."/>
            <person name="Cogoni C."/>
            <person name="Macino G."/>
            <person name="Catcheside D."/>
            <person name="Li W."/>
            <person name="Pratt R.J."/>
            <person name="Osmani S.A."/>
            <person name="DeSouza C.P."/>
            <person name="Glass L."/>
            <person name="Orbach M.J."/>
            <person name="Berglund J.A."/>
            <person name="Voelker R."/>
            <person name="Yarden O."/>
            <person name="Plamann M."/>
            <person name="Seiler S."/>
            <person name="Dunlap J."/>
            <person name="Radford A."/>
            <person name="Aramayo R."/>
            <person name="Natvig D.O."/>
            <person name="Alex L.A."/>
            <person name="Mannhaupt G."/>
            <person name="Ebbole D.J."/>
            <person name="Freitag M."/>
            <person name="Paulsen I."/>
            <person name="Sachs M.S."/>
            <person name="Lander E.S."/>
            <person name="Nusbaum C."/>
            <person name="Birren B."/>
        </authorList>
    </citation>
    <scope>NUCLEOTIDE SEQUENCE [LARGE SCALE GENOMIC DNA]</scope>
    <source>
        <strain evidence="3">ATCC 24698 / 74-OR23-1A / CBS 708.71 / DSM 1257 / FGSC 987</strain>
    </source>
</reference>
<organism evidence="2 3">
    <name type="scientific">Neurospora crassa (strain ATCC 24698 / 74-OR23-1A / CBS 708.71 / DSM 1257 / FGSC 987)</name>
    <dbReference type="NCBI Taxonomy" id="367110"/>
    <lineage>
        <taxon>Eukaryota</taxon>
        <taxon>Fungi</taxon>
        <taxon>Dikarya</taxon>
        <taxon>Ascomycota</taxon>
        <taxon>Pezizomycotina</taxon>
        <taxon>Sordariomycetes</taxon>
        <taxon>Sordariomycetidae</taxon>
        <taxon>Sordariales</taxon>
        <taxon>Sordariaceae</taxon>
        <taxon>Neurospora</taxon>
    </lineage>
</organism>
<feature type="compositionally biased region" description="Basic and acidic residues" evidence="1">
    <location>
        <begin position="1"/>
        <end position="10"/>
    </location>
</feature>
<sequence>MSPTSNKEDTDFLATVGVPTAAAPPPGGDSSSNKGVKRKRQEQEDEAESLEDFLSKVCDRVWREVQEEEQRRRQQEELEREIEEQERYVEELEREYEERYLEDEYAEWQEWRERVRKAAEDEMAGKKRRREVKKRRVGWCCSLARSVPEALVGASDAGLAMAERLCILLEEGRPEQERARRATAGEPSLVPRNDGKVNLEEAKQTQAYGGTAGLVEGCDLFVLGLLGNLGGLGSSSVKTDKRAALGGGGGGGGGGRGSEVALLLVTTGATGEPDTICAKSTNYSQWQGREGEISAVAWMLYVEVWKKVGFEMEAPPGPPDNPGRAGRVLLHLMDPVVGLLFTGAVGMAVWSVSPDGDAGDGMGAETFVVFGLWVLGAEDGGRRMEEWRREGQERRHILVSSVVLSKI</sequence>
<dbReference type="KEGG" id="ncr:NCU08969"/>
<name>Q7S7E5_NEUCR</name>
<evidence type="ECO:0000313" key="3">
    <source>
        <dbReference type="Proteomes" id="UP000001805"/>
    </source>
</evidence>
<keyword evidence="3" id="KW-1185">Reference proteome</keyword>
<dbReference type="SMR" id="Q7S7E5"/>
<dbReference type="RefSeq" id="XP_960791.3">
    <property type="nucleotide sequence ID" value="XM_955698.3"/>
</dbReference>
<protein>
    <submittedName>
        <fullName evidence="2">Uncharacterized protein</fullName>
    </submittedName>
</protein>
<dbReference type="VEuPathDB" id="FungiDB:NCU08969"/>
<dbReference type="HOGENOM" id="CLU_735864_0_0_1"/>
<gene>
    <name evidence="2" type="ORF">NCU08969</name>
</gene>
<dbReference type="EMBL" id="CM002240">
    <property type="protein sequence ID" value="EAA31555.3"/>
    <property type="molecule type" value="Genomic_DNA"/>
</dbReference>
<dbReference type="AlphaFoldDB" id="Q7S7E5"/>
<proteinExistence type="predicted"/>
<dbReference type="PaxDb" id="5141-EFNCRP00000008082"/>
<dbReference type="OrthoDB" id="10626084at2759"/>
<accession>Q7S7E5</accession>
<dbReference type="GeneID" id="3876941"/>
<feature type="region of interest" description="Disordered" evidence="1">
    <location>
        <begin position="1"/>
        <end position="51"/>
    </location>
</feature>
<dbReference type="InParanoid" id="Q7S7E5"/>